<keyword evidence="6" id="KW-0472">Membrane</keyword>
<dbReference type="AlphaFoldDB" id="A0A939SQ22"/>
<keyword evidence="8" id="KW-0067">ATP-binding</keyword>
<protein>
    <recommendedName>
        <fullName evidence="5">DNA 3'-5' helicase</fullName>
        <ecNumber evidence="5">5.6.2.4</ecNumber>
    </recommendedName>
</protein>
<evidence type="ECO:0000256" key="2">
    <source>
        <dbReference type="ARBA" id="ARBA00023125"/>
    </source>
</evidence>
<dbReference type="PANTHER" id="PTHR13710:SF105">
    <property type="entry name" value="ATP-DEPENDENT DNA HELICASE Q1"/>
    <property type="match status" value="1"/>
</dbReference>
<keyword evidence="2" id="KW-0238">DNA-binding</keyword>
<evidence type="ECO:0000256" key="4">
    <source>
        <dbReference type="ARBA" id="ARBA00034617"/>
    </source>
</evidence>
<keyword evidence="8" id="KW-0378">Hydrolase</keyword>
<comment type="caution">
    <text evidence="8">The sequence shown here is derived from an EMBL/GenBank/DDBJ whole genome shotgun (WGS) entry which is preliminary data.</text>
</comment>
<sequence length="100" mass="11107">MVMPTGGGKSLCYQVPALVMGGLTVVVSPLISLMKDRVDQLLANGVAAACLNSTQSREQQQEVMAGCRSGQVRLLYIAPERLMLDNFLEHLANWNWRCWR</sequence>
<dbReference type="EMBL" id="JAGETO010000029">
    <property type="protein sequence ID" value="MBO2029182.1"/>
    <property type="molecule type" value="Genomic_DNA"/>
</dbReference>
<dbReference type="InterPro" id="IPR014001">
    <property type="entry name" value="Helicase_ATP-bd"/>
</dbReference>
<evidence type="ECO:0000313" key="8">
    <source>
        <dbReference type="EMBL" id="MBO2029182.1"/>
    </source>
</evidence>
<dbReference type="GO" id="GO:0005524">
    <property type="term" value="F:ATP binding"/>
    <property type="evidence" value="ECO:0007669"/>
    <property type="project" value="InterPro"/>
</dbReference>
<reference evidence="8" key="1">
    <citation type="submission" date="2021-03" db="EMBL/GenBank/DDBJ databases">
        <title>Molecular epidemiology and mechanisms of colistin and carbapenem resistance in Enterobacteriaceae from clinical isolates, the environment and porcine samples in Pretoria, South Africa.</title>
        <authorList>
            <person name="Bogoshi D."/>
            <person name="Mbelle N.M."/>
            <person name="Naidoo V."/>
            <person name="Osei Sekyere J."/>
        </authorList>
    </citation>
    <scope>NUCLEOTIDE SEQUENCE</scope>
    <source>
        <strain evidence="8">C034</strain>
    </source>
</reference>
<dbReference type="EC" id="5.6.2.4" evidence="5"/>
<gene>
    <name evidence="8" type="ORF">J4734_08740</name>
</gene>
<comment type="similarity">
    <text evidence="1">Belongs to the helicase family. RecQ subfamily.</text>
</comment>
<dbReference type="GO" id="GO:0006310">
    <property type="term" value="P:DNA recombination"/>
    <property type="evidence" value="ECO:0007669"/>
    <property type="project" value="TreeGrafter"/>
</dbReference>
<evidence type="ECO:0000256" key="1">
    <source>
        <dbReference type="ARBA" id="ARBA00005446"/>
    </source>
</evidence>
<dbReference type="PROSITE" id="PS51192">
    <property type="entry name" value="HELICASE_ATP_BIND_1"/>
    <property type="match status" value="1"/>
</dbReference>
<dbReference type="GO" id="GO:0043590">
    <property type="term" value="C:bacterial nucleoid"/>
    <property type="evidence" value="ECO:0007669"/>
    <property type="project" value="TreeGrafter"/>
</dbReference>
<name>A0A939SQ22_KLEPN</name>
<organism evidence="8 9">
    <name type="scientific">Klebsiella pneumoniae</name>
    <dbReference type="NCBI Taxonomy" id="573"/>
    <lineage>
        <taxon>Bacteria</taxon>
        <taxon>Pseudomonadati</taxon>
        <taxon>Pseudomonadota</taxon>
        <taxon>Gammaproteobacteria</taxon>
        <taxon>Enterobacterales</taxon>
        <taxon>Enterobacteriaceae</taxon>
        <taxon>Klebsiella/Raoultella group</taxon>
        <taxon>Klebsiella</taxon>
        <taxon>Klebsiella pneumoniae complex</taxon>
    </lineage>
</organism>
<dbReference type="PANTHER" id="PTHR13710">
    <property type="entry name" value="DNA HELICASE RECQ FAMILY MEMBER"/>
    <property type="match status" value="1"/>
</dbReference>
<dbReference type="SUPFAM" id="SSF52540">
    <property type="entry name" value="P-loop containing nucleoside triphosphate hydrolases"/>
    <property type="match status" value="1"/>
</dbReference>
<evidence type="ECO:0000256" key="6">
    <source>
        <dbReference type="SAM" id="Phobius"/>
    </source>
</evidence>
<keyword evidence="3" id="KW-0413">Isomerase</keyword>
<dbReference type="Pfam" id="PF00270">
    <property type="entry name" value="DEAD"/>
    <property type="match status" value="1"/>
</dbReference>
<dbReference type="GO" id="GO:0009378">
    <property type="term" value="F:four-way junction helicase activity"/>
    <property type="evidence" value="ECO:0007669"/>
    <property type="project" value="TreeGrafter"/>
</dbReference>
<evidence type="ECO:0000313" key="9">
    <source>
        <dbReference type="Proteomes" id="UP000664620"/>
    </source>
</evidence>
<dbReference type="Proteomes" id="UP000664620">
    <property type="component" value="Unassembled WGS sequence"/>
</dbReference>
<proteinExistence type="inferred from homology"/>
<feature type="transmembrane region" description="Helical" evidence="6">
    <location>
        <begin position="13"/>
        <end position="33"/>
    </location>
</feature>
<feature type="domain" description="Helicase ATP-binding" evidence="7">
    <location>
        <begin position="1"/>
        <end position="100"/>
    </location>
</feature>
<keyword evidence="6" id="KW-0812">Transmembrane</keyword>
<evidence type="ECO:0000256" key="3">
    <source>
        <dbReference type="ARBA" id="ARBA00023235"/>
    </source>
</evidence>
<evidence type="ECO:0000259" key="7">
    <source>
        <dbReference type="PROSITE" id="PS51192"/>
    </source>
</evidence>
<dbReference type="Gene3D" id="3.40.50.300">
    <property type="entry name" value="P-loop containing nucleotide triphosphate hydrolases"/>
    <property type="match status" value="1"/>
</dbReference>
<accession>A0A939SQ22</accession>
<keyword evidence="8" id="KW-0347">Helicase</keyword>
<comment type="catalytic activity">
    <reaction evidence="4">
        <text>Couples ATP hydrolysis with the unwinding of duplex DNA by translocating in the 3'-5' direction.</text>
        <dbReference type="EC" id="5.6.2.4"/>
    </reaction>
</comment>
<dbReference type="InterPro" id="IPR027417">
    <property type="entry name" value="P-loop_NTPase"/>
</dbReference>
<evidence type="ECO:0000256" key="5">
    <source>
        <dbReference type="ARBA" id="ARBA00034808"/>
    </source>
</evidence>
<dbReference type="GO" id="GO:0030894">
    <property type="term" value="C:replisome"/>
    <property type="evidence" value="ECO:0007669"/>
    <property type="project" value="TreeGrafter"/>
</dbReference>
<keyword evidence="8" id="KW-0547">Nucleotide-binding</keyword>
<dbReference type="InterPro" id="IPR011545">
    <property type="entry name" value="DEAD/DEAH_box_helicase_dom"/>
</dbReference>
<dbReference type="GO" id="GO:0043138">
    <property type="term" value="F:3'-5' DNA helicase activity"/>
    <property type="evidence" value="ECO:0007669"/>
    <property type="project" value="UniProtKB-EC"/>
</dbReference>
<dbReference type="GO" id="GO:0003677">
    <property type="term" value="F:DNA binding"/>
    <property type="evidence" value="ECO:0007669"/>
    <property type="project" value="UniProtKB-KW"/>
</dbReference>
<keyword evidence="6" id="KW-1133">Transmembrane helix</keyword>
<dbReference type="GO" id="GO:0005737">
    <property type="term" value="C:cytoplasm"/>
    <property type="evidence" value="ECO:0007669"/>
    <property type="project" value="TreeGrafter"/>
</dbReference>
<dbReference type="GO" id="GO:0006281">
    <property type="term" value="P:DNA repair"/>
    <property type="evidence" value="ECO:0007669"/>
    <property type="project" value="TreeGrafter"/>
</dbReference>